<reference evidence="2 3" key="1">
    <citation type="submission" date="2019-11" db="EMBL/GenBank/DDBJ databases">
        <authorList>
            <person name="Jiang L.-Q."/>
        </authorList>
    </citation>
    <scope>NUCLEOTIDE SEQUENCE [LARGE SCALE GENOMIC DNA]</scope>
    <source>
        <strain evidence="2 3">YIM 132087</strain>
    </source>
</reference>
<dbReference type="RefSeq" id="WP_154766929.1">
    <property type="nucleotide sequence ID" value="NZ_WLYK01000001.1"/>
</dbReference>
<dbReference type="EMBL" id="WLYK01000001">
    <property type="protein sequence ID" value="MTD12960.1"/>
    <property type="molecule type" value="Genomic_DNA"/>
</dbReference>
<accession>A0A7K1FFW5</accession>
<keyword evidence="3" id="KW-1185">Reference proteome</keyword>
<organism evidence="2 3">
    <name type="scientific">Nakamurella alba</name>
    <dbReference type="NCBI Taxonomy" id="2665158"/>
    <lineage>
        <taxon>Bacteria</taxon>
        <taxon>Bacillati</taxon>
        <taxon>Actinomycetota</taxon>
        <taxon>Actinomycetes</taxon>
        <taxon>Nakamurellales</taxon>
        <taxon>Nakamurellaceae</taxon>
        <taxon>Nakamurella</taxon>
    </lineage>
</organism>
<dbReference type="AlphaFoldDB" id="A0A7K1FFW5"/>
<sequence>MSPDLARAQAALVAGVTGTGPVPPGFDAQHLEVARKALLRKRAGEVRARWPYLAADLGTQFLPMFVELAAHRATLGSLRDGWDLAELAENAGHLKTLGRRELVLRRLDLTYDGSSTPRPRHGWIRTARAGRTRALQIGRRTWVRS</sequence>
<gene>
    <name evidence="2" type="ORF">GIS00_03245</name>
</gene>
<dbReference type="Proteomes" id="UP000460221">
    <property type="component" value="Unassembled WGS sequence"/>
</dbReference>
<feature type="domain" description="SCO6045-like C-terminal" evidence="1">
    <location>
        <begin position="6"/>
        <end position="87"/>
    </location>
</feature>
<evidence type="ECO:0000313" key="2">
    <source>
        <dbReference type="EMBL" id="MTD12960.1"/>
    </source>
</evidence>
<evidence type="ECO:0000313" key="3">
    <source>
        <dbReference type="Proteomes" id="UP000460221"/>
    </source>
</evidence>
<name>A0A7K1FFW5_9ACTN</name>
<comment type="caution">
    <text evidence="2">The sequence shown here is derived from an EMBL/GenBank/DDBJ whole genome shotgun (WGS) entry which is preliminary data.</text>
</comment>
<evidence type="ECO:0000259" key="1">
    <source>
        <dbReference type="Pfam" id="PF26136"/>
    </source>
</evidence>
<dbReference type="Pfam" id="PF26136">
    <property type="entry name" value="SCO6045_C"/>
    <property type="match status" value="1"/>
</dbReference>
<dbReference type="InterPro" id="IPR058711">
    <property type="entry name" value="SCO6045-like_C"/>
</dbReference>
<protein>
    <recommendedName>
        <fullName evidence="1">SCO6045-like C-terminal domain-containing protein</fullName>
    </recommendedName>
</protein>
<proteinExistence type="predicted"/>